<feature type="compositionally biased region" description="Acidic residues" evidence="5">
    <location>
        <begin position="457"/>
        <end position="466"/>
    </location>
</feature>
<evidence type="ECO:0000313" key="6">
    <source>
        <dbReference type="EMBL" id="KAF2205577.1"/>
    </source>
</evidence>
<evidence type="ECO:0000256" key="1">
    <source>
        <dbReference type="ARBA" id="ARBA00004370"/>
    </source>
</evidence>
<dbReference type="GO" id="GO:0005737">
    <property type="term" value="C:cytoplasm"/>
    <property type="evidence" value="ECO:0007669"/>
    <property type="project" value="TreeGrafter"/>
</dbReference>
<name>A0A9P4JUJ3_9PLEO</name>
<feature type="region of interest" description="Disordered" evidence="5">
    <location>
        <begin position="1"/>
        <end position="122"/>
    </location>
</feature>
<protein>
    <submittedName>
        <fullName evidence="6">Uncharacterized protein</fullName>
    </submittedName>
</protein>
<dbReference type="GO" id="GO:0016020">
    <property type="term" value="C:membrane"/>
    <property type="evidence" value="ECO:0007669"/>
    <property type="project" value="UniProtKB-SubCell"/>
</dbReference>
<keyword evidence="4" id="KW-0472">Membrane</keyword>
<dbReference type="PANTHER" id="PTHR12953">
    <property type="entry name" value="MEMBRANE PROTEIN CH1 RELATED"/>
    <property type="match status" value="1"/>
</dbReference>
<accession>A0A9P4JUJ3</accession>
<dbReference type="Proteomes" id="UP000799536">
    <property type="component" value="Unassembled WGS sequence"/>
</dbReference>
<feature type="compositionally biased region" description="Polar residues" evidence="5">
    <location>
        <begin position="34"/>
        <end position="48"/>
    </location>
</feature>
<gene>
    <name evidence="6" type="ORF">GQ43DRAFT_436915</name>
</gene>
<proteinExistence type="predicted"/>
<reference evidence="6" key="1">
    <citation type="journal article" date="2020" name="Stud. Mycol.">
        <title>101 Dothideomycetes genomes: a test case for predicting lifestyles and emergence of pathogens.</title>
        <authorList>
            <person name="Haridas S."/>
            <person name="Albert R."/>
            <person name="Binder M."/>
            <person name="Bloem J."/>
            <person name="Labutti K."/>
            <person name="Salamov A."/>
            <person name="Andreopoulos B."/>
            <person name="Baker S."/>
            <person name="Barry K."/>
            <person name="Bills G."/>
            <person name="Bluhm B."/>
            <person name="Cannon C."/>
            <person name="Castanera R."/>
            <person name="Culley D."/>
            <person name="Daum C."/>
            <person name="Ezra D."/>
            <person name="Gonzalez J."/>
            <person name="Henrissat B."/>
            <person name="Kuo A."/>
            <person name="Liang C."/>
            <person name="Lipzen A."/>
            <person name="Lutzoni F."/>
            <person name="Magnuson J."/>
            <person name="Mondo S."/>
            <person name="Nolan M."/>
            <person name="Ohm R."/>
            <person name="Pangilinan J."/>
            <person name="Park H.-J."/>
            <person name="Ramirez L."/>
            <person name="Alfaro M."/>
            <person name="Sun H."/>
            <person name="Tritt A."/>
            <person name="Yoshinaga Y."/>
            <person name="Zwiers L.-H."/>
            <person name="Turgeon B."/>
            <person name="Goodwin S."/>
            <person name="Spatafora J."/>
            <person name="Crous P."/>
            <person name="Grigoriev I."/>
        </authorList>
    </citation>
    <scope>NUCLEOTIDE SEQUENCE</scope>
    <source>
        <strain evidence="6">ATCC 74209</strain>
    </source>
</reference>
<keyword evidence="3" id="KW-1133">Transmembrane helix</keyword>
<comment type="subcellular location">
    <subcellularLocation>
        <location evidence="1">Membrane</location>
    </subcellularLocation>
</comment>
<dbReference type="AlphaFoldDB" id="A0A9P4JUJ3"/>
<feature type="compositionally biased region" description="Polar residues" evidence="5">
    <location>
        <begin position="81"/>
        <end position="122"/>
    </location>
</feature>
<dbReference type="OrthoDB" id="266334at2759"/>
<keyword evidence="2" id="KW-0812">Transmembrane</keyword>
<evidence type="ECO:0000256" key="3">
    <source>
        <dbReference type="ARBA" id="ARBA00022989"/>
    </source>
</evidence>
<evidence type="ECO:0000256" key="2">
    <source>
        <dbReference type="ARBA" id="ARBA00022692"/>
    </source>
</evidence>
<feature type="compositionally biased region" description="Polar residues" evidence="5">
    <location>
        <begin position="300"/>
        <end position="318"/>
    </location>
</feature>
<dbReference type="GO" id="GO:0034975">
    <property type="term" value="P:protein folding in endoplasmic reticulum"/>
    <property type="evidence" value="ECO:0007669"/>
    <property type="project" value="TreeGrafter"/>
</dbReference>
<comment type="caution">
    <text evidence="6">The sequence shown here is derived from an EMBL/GenBank/DDBJ whole genome shotgun (WGS) entry which is preliminary data.</text>
</comment>
<sequence length="474" mass="52133">MEPETIGQRPLAPKSPSHSSASIVEQVEREYTKRNMNTKTKPVSSGTDSPQTESPSVESSPSSQTAATLVDTGPKEKMPSKPSNDETSNISPGASSNHTQPQANQRTASATQPNPASPTTQESFFKSIHKRLQQLEANSTLSLQYIEEQSRILRDAFIKVEKRQLSKTETFLMNLNSTVIQELKGYRAMYEQLWQSTVLELEGMRERNQRELGELGSRLSLVADELVWQKRMAVVQSTLLLLCLGLVLFVRSGSVGAQLDVPIVQQLGSKYSHMFNTPPGSPDTGGPRRRRSGFRGMWRSDTSPSGHLSDGINYTSDAATDGARSPVQIEFSPPTPTSNPPNSDSDTGSSPPQINHNDEDSQGDGETDQGSGTAEMEDNEQGERLQVLATQSGPATPRGSRDSRPSWEDVDRAVDMLRAGEQGREREFEMELERERRRKRSPLRRMESYDAPGSDSPDNDTPDEESGVNPSVVG</sequence>
<evidence type="ECO:0000313" key="7">
    <source>
        <dbReference type="Proteomes" id="UP000799536"/>
    </source>
</evidence>
<dbReference type="PANTHER" id="PTHR12953:SF0">
    <property type="entry name" value="SUN DOMAIN-CONTAINING OSSIFICATION FACTOR"/>
    <property type="match status" value="1"/>
</dbReference>
<dbReference type="EMBL" id="ML993853">
    <property type="protein sequence ID" value="KAF2205577.1"/>
    <property type="molecule type" value="Genomic_DNA"/>
</dbReference>
<feature type="compositionally biased region" description="Basic and acidic residues" evidence="5">
    <location>
        <begin position="399"/>
        <end position="415"/>
    </location>
</feature>
<organism evidence="6 7">
    <name type="scientific">Delitschia confertaspora ATCC 74209</name>
    <dbReference type="NCBI Taxonomy" id="1513339"/>
    <lineage>
        <taxon>Eukaryota</taxon>
        <taxon>Fungi</taxon>
        <taxon>Dikarya</taxon>
        <taxon>Ascomycota</taxon>
        <taxon>Pezizomycotina</taxon>
        <taxon>Dothideomycetes</taxon>
        <taxon>Pleosporomycetidae</taxon>
        <taxon>Pleosporales</taxon>
        <taxon>Delitschiaceae</taxon>
        <taxon>Delitschia</taxon>
    </lineage>
</organism>
<feature type="compositionally biased region" description="Basic and acidic residues" evidence="5">
    <location>
        <begin position="421"/>
        <end position="435"/>
    </location>
</feature>
<keyword evidence="7" id="KW-1185">Reference proteome</keyword>
<dbReference type="InterPro" id="IPR045120">
    <property type="entry name" value="Suco/Slp1-like"/>
</dbReference>
<feature type="region of interest" description="Disordered" evidence="5">
    <location>
        <begin position="274"/>
        <end position="474"/>
    </location>
</feature>
<feature type="compositionally biased region" description="Low complexity" evidence="5">
    <location>
        <begin position="49"/>
        <end position="65"/>
    </location>
</feature>
<evidence type="ECO:0000256" key="5">
    <source>
        <dbReference type="SAM" id="MobiDB-lite"/>
    </source>
</evidence>
<evidence type="ECO:0000256" key="4">
    <source>
        <dbReference type="ARBA" id="ARBA00023136"/>
    </source>
</evidence>